<feature type="transmembrane region" description="Helical" evidence="5">
    <location>
        <begin position="12"/>
        <end position="43"/>
    </location>
</feature>
<dbReference type="PANTHER" id="PTHR36917">
    <property type="entry name" value="INTRACELLULAR SEPTATION PROTEIN A-RELATED"/>
    <property type="match status" value="1"/>
</dbReference>
<evidence type="ECO:0000313" key="6">
    <source>
        <dbReference type="EMBL" id="MBI5128053.1"/>
    </source>
</evidence>
<dbReference type="Proteomes" id="UP000782519">
    <property type="component" value="Unassembled WGS sequence"/>
</dbReference>
<keyword evidence="1" id="KW-1003">Cell membrane</keyword>
<keyword evidence="3 5" id="KW-1133">Transmembrane helix</keyword>
<dbReference type="AlphaFoldDB" id="A0A933RTJ5"/>
<evidence type="ECO:0000256" key="3">
    <source>
        <dbReference type="ARBA" id="ARBA00022989"/>
    </source>
</evidence>
<name>A0A933RTJ5_RHOPL</name>
<sequence length="191" mass="20456">MKAVFAKLGSDFFSTIIFVVLYFSTGNVALATIVAVIGAVGQFVYAKIKGLRLDVMAYASVALVVVLGGATLLTNDPRFVLVKPSVGHIAVGAIMLRRDWMLRYVPPIVATTIPEYVRVAGYVWAVLMIVLGAGVIAAAMTGDIKIWTFYVMIVAPIAKVGAMVVQYLVFRLAIRNRRRAAAAATSAAMAE</sequence>
<dbReference type="InterPro" id="IPR006008">
    <property type="entry name" value="YciB"/>
</dbReference>
<gene>
    <name evidence="6" type="ORF">HZA66_01305</name>
</gene>
<evidence type="ECO:0000313" key="7">
    <source>
        <dbReference type="Proteomes" id="UP000782519"/>
    </source>
</evidence>
<comment type="caution">
    <text evidence="6">The sequence shown here is derived from an EMBL/GenBank/DDBJ whole genome shotgun (WGS) entry which is preliminary data.</text>
</comment>
<dbReference type="PANTHER" id="PTHR36917:SF1">
    <property type="entry name" value="INNER MEMBRANE-SPANNING PROTEIN YCIB"/>
    <property type="match status" value="1"/>
</dbReference>
<organism evidence="6 7">
    <name type="scientific">Rhodopseudomonas palustris</name>
    <dbReference type="NCBI Taxonomy" id="1076"/>
    <lineage>
        <taxon>Bacteria</taxon>
        <taxon>Pseudomonadati</taxon>
        <taxon>Pseudomonadota</taxon>
        <taxon>Alphaproteobacteria</taxon>
        <taxon>Hyphomicrobiales</taxon>
        <taxon>Nitrobacteraceae</taxon>
        <taxon>Rhodopseudomonas</taxon>
    </lineage>
</organism>
<keyword evidence="2 5" id="KW-0812">Transmembrane</keyword>
<dbReference type="Pfam" id="PF04279">
    <property type="entry name" value="IspA"/>
    <property type="match status" value="1"/>
</dbReference>
<accession>A0A933RTJ5</accession>
<dbReference type="EMBL" id="JACRJB010000005">
    <property type="protein sequence ID" value="MBI5128053.1"/>
    <property type="molecule type" value="Genomic_DNA"/>
</dbReference>
<reference evidence="6" key="1">
    <citation type="submission" date="2020-07" db="EMBL/GenBank/DDBJ databases">
        <title>Huge and variable diversity of episymbiotic CPR bacteria and DPANN archaea in groundwater ecosystems.</title>
        <authorList>
            <person name="He C.Y."/>
            <person name="Keren R."/>
            <person name="Whittaker M."/>
            <person name="Farag I.F."/>
            <person name="Doudna J."/>
            <person name="Cate J.H.D."/>
            <person name="Banfield J.F."/>
        </authorList>
    </citation>
    <scope>NUCLEOTIDE SEQUENCE</scope>
    <source>
        <strain evidence="6">NC_groundwater_1818_Pr3_B-0.1um_66_35</strain>
    </source>
</reference>
<proteinExistence type="predicted"/>
<evidence type="ECO:0000256" key="4">
    <source>
        <dbReference type="ARBA" id="ARBA00023136"/>
    </source>
</evidence>
<dbReference type="GO" id="GO:0005886">
    <property type="term" value="C:plasma membrane"/>
    <property type="evidence" value="ECO:0007669"/>
    <property type="project" value="TreeGrafter"/>
</dbReference>
<evidence type="ECO:0000256" key="2">
    <source>
        <dbReference type="ARBA" id="ARBA00022692"/>
    </source>
</evidence>
<evidence type="ECO:0000256" key="5">
    <source>
        <dbReference type="SAM" id="Phobius"/>
    </source>
</evidence>
<feature type="transmembrane region" description="Helical" evidence="5">
    <location>
        <begin position="79"/>
        <end position="96"/>
    </location>
</feature>
<evidence type="ECO:0000256" key="1">
    <source>
        <dbReference type="ARBA" id="ARBA00022475"/>
    </source>
</evidence>
<feature type="transmembrane region" description="Helical" evidence="5">
    <location>
        <begin position="146"/>
        <end position="170"/>
    </location>
</feature>
<protein>
    <submittedName>
        <fullName evidence="6">Septation protein IspZ</fullName>
    </submittedName>
</protein>
<feature type="transmembrane region" description="Helical" evidence="5">
    <location>
        <begin position="116"/>
        <end position="140"/>
    </location>
</feature>
<feature type="transmembrane region" description="Helical" evidence="5">
    <location>
        <begin position="55"/>
        <end position="73"/>
    </location>
</feature>
<keyword evidence="4 5" id="KW-0472">Membrane</keyword>